<sequence>MTVALWNLVVSCFRFDKKKNGSLKIKKKPIDVEMGLASVSPILTSSSNRINPLPASETGQFEVSPTHSGPVESSEVGIAENSCELENQNESESPRYQALLDMTTNAPRKRFLGDIKSFSQELNLKDVTPFPLWKPHRSNNSKEILNLIRTKFDKAKEVVNSDLARFGGVLLNLCETNKETHPELVVGIENLLVLVKRCAETTSGEFWLQCEGIVQDLDDKRKELPRGELRKLHTKMLFIITRCTRLLQFHKERRDSIAAKALKVPSTKKAYSQGFVICPAPLSSPYNETSKDLEYKMSSWKRLPSLALKGVIKDAASSSSKEQNDSKVKPQKVVKHRIAVSKRQHKISWGYWGDESFISEENSIICRICEKEVPTSHVKDHSRICALADKYNQKCSSVDEGLVAIAVTLEKVTNELIQKNSLAEVESSDSSLTEESDDLSPKLIEFLFRGKSTTFNDQDDIQQMSDLAYIARCSAKAIQVDDQSLGFLLHCLQELTHVILRRKFDALIVETLGTRIKKLLVQKYLQLCELLDHPKVDLSRTIIDENAPLEDDVVDTLSTSLVHPRTSIDDFEVMKSISSGAYGRVVLARKKTTGDLFAIKILRKADMIRKNAVESILAERDILSNVHNPFVVRFFYSFTCSTNLYLVMEYVNGGDLYSLLKQCESMYECDARLYIAEVVLALEYLHSEGIVHRDLKPDNLLIAHDGHLKLTDFGLSKVGLIDSTNDLSGPISGETSQPVEENKQSAVGTPDYLAPEILLGTGHGATADWWSVGVILYELLVGMPPFNADQPQQIFDNILNRNIQWPDVPDEMSHEAYDLINRLLTEDPRQRLGAKGAAEVKQHIFFKDINWQTLAQQKATFVPESNNPFDTSYFICRNPSNNLDEQCFQTNENEDSSDGDNLNGDGVDIPSGSAGFEANESENDSFDNFSVKNHLELAYINYDLCLRIKK</sequence>
<keyword evidence="3 17" id="KW-0723">Serine/threonine-protein kinase</keyword>
<dbReference type="GO" id="GO:0004674">
    <property type="term" value="F:protein serine/threonine kinase activity"/>
    <property type="evidence" value="ECO:0007669"/>
    <property type="project" value="UniProtKB-KW"/>
</dbReference>
<name>A0ABD1A1S5_CARAN</name>
<gene>
    <name evidence="17" type="ORF">V5N11_035398</name>
</gene>
<comment type="caution">
    <text evidence="17">The sequence shown here is derived from an EMBL/GenBank/DDBJ whole genome shotgun (WGS) entry which is preliminary data.</text>
</comment>
<dbReference type="Proteomes" id="UP001558713">
    <property type="component" value="Unassembled WGS sequence"/>
</dbReference>
<evidence type="ECO:0000256" key="1">
    <source>
        <dbReference type="ARBA" id="ARBA00009903"/>
    </source>
</evidence>
<dbReference type="PANTHER" id="PTHR24356:SF352">
    <property type="entry name" value="SERINE_THREONINE PROTEIN KINASE IRE3-RELATED"/>
    <property type="match status" value="1"/>
</dbReference>
<evidence type="ECO:0000313" key="18">
    <source>
        <dbReference type="Proteomes" id="UP001558713"/>
    </source>
</evidence>
<protein>
    <recommendedName>
        <fullName evidence="2">non-specific serine/threonine protein kinase</fullName>
        <ecNumber evidence="2">2.7.11.1</ecNumber>
    </recommendedName>
</protein>
<feature type="region of interest" description="Disordered" evidence="14">
    <location>
        <begin position="891"/>
        <end position="921"/>
    </location>
</feature>
<dbReference type="InterPro" id="IPR050236">
    <property type="entry name" value="Ser_Thr_kinase_AGC"/>
</dbReference>
<comment type="catalytic activity">
    <reaction evidence="12">
        <text>L-threonyl-[protein] + ATP = O-phospho-L-threonyl-[protein] + ADP + H(+)</text>
        <dbReference type="Rhea" id="RHEA:46608"/>
        <dbReference type="Rhea" id="RHEA-COMP:11060"/>
        <dbReference type="Rhea" id="RHEA-COMP:11605"/>
        <dbReference type="ChEBI" id="CHEBI:15378"/>
        <dbReference type="ChEBI" id="CHEBI:30013"/>
        <dbReference type="ChEBI" id="CHEBI:30616"/>
        <dbReference type="ChEBI" id="CHEBI:61977"/>
        <dbReference type="ChEBI" id="CHEBI:456216"/>
        <dbReference type="EC" id="2.7.11.1"/>
    </reaction>
</comment>
<evidence type="ECO:0000256" key="5">
    <source>
        <dbReference type="ARBA" id="ARBA00022679"/>
    </source>
</evidence>
<dbReference type="FunFam" id="3.30.200.20:FF:000147">
    <property type="entry name" value="probable serine/threonine protein kinase IREH1"/>
    <property type="match status" value="1"/>
</dbReference>
<comment type="similarity">
    <text evidence="1">Belongs to the protein kinase superfamily. AGC Ser/Thr protein kinase family.</text>
</comment>
<accession>A0ABD1A1S5</accession>
<evidence type="ECO:0000256" key="4">
    <source>
        <dbReference type="ARBA" id="ARBA00022553"/>
    </source>
</evidence>
<evidence type="ECO:0000256" key="2">
    <source>
        <dbReference type="ARBA" id="ARBA00012513"/>
    </source>
</evidence>
<dbReference type="Gene3D" id="1.10.510.10">
    <property type="entry name" value="Transferase(Phosphotransferase) domain 1"/>
    <property type="match status" value="1"/>
</dbReference>
<dbReference type="InterPro" id="IPR000961">
    <property type="entry name" value="AGC-kinase_C"/>
</dbReference>
<dbReference type="InterPro" id="IPR008271">
    <property type="entry name" value="Ser/Thr_kinase_AS"/>
</dbReference>
<keyword evidence="8" id="KW-0863">Zinc-finger</keyword>
<evidence type="ECO:0000256" key="12">
    <source>
        <dbReference type="ARBA" id="ARBA00047899"/>
    </source>
</evidence>
<dbReference type="FunFam" id="1.10.510.10:FF:000294">
    <property type="entry name" value="Serine/threonine-protein kinase OXI1"/>
    <property type="match status" value="1"/>
</dbReference>
<dbReference type="Pfam" id="PF26031">
    <property type="entry name" value="IREH1"/>
    <property type="match status" value="1"/>
</dbReference>
<evidence type="ECO:0000256" key="3">
    <source>
        <dbReference type="ARBA" id="ARBA00022527"/>
    </source>
</evidence>
<dbReference type="PANTHER" id="PTHR24356">
    <property type="entry name" value="SERINE/THREONINE-PROTEIN KINASE"/>
    <property type="match status" value="1"/>
</dbReference>
<evidence type="ECO:0000256" key="7">
    <source>
        <dbReference type="ARBA" id="ARBA00022741"/>
    </source>
</evidence>
<evidence type="ECO:0000259" key="15">
    <source>
        <dbReference type="PROSITE" id="PS50011"/>
    </source>
</evidence>
<dbReference type="PROSITE" id="PS50011">
    <property type="entry name" value="PROTEIN_KINASE_DOM"/>
    <property type="match status" value="1"/>
</dbReference>
<evidence type="ECO:0000256" key="6">
    <source>
        <dbReference type="ARBA" id="ARBA00022723"/>
    </source>
</evidence>
<dbReference type="GO" id="GO:0008270">
    <property type="term" value="F:zinc ion binding"/>
    <property type="evidence" value="ECO:0007669"/>
    <property type="project" value="UniProtKB-KW"/>
</dbReference>
<organism evidence="17 18">
    <name type="scientific">Cardamine amara subsp. amara</name>
    <dbReference type="NCBI Taxonomy" id="228776"/>
    <lineage>
        <taxon>Eukaryota</taxon>
        <taxon>Viridiplantae</taxon>
        <taxon>Streptophyta</taxon>
        <taxon>Embryophyta</taxon>
        <taxon>Tracheophyta</taxon>
        <taxon>Spermatophyta</taxon>
        <taxon>Magnoliopsida</taxon>
        <taxon>eudicotyledons</taxon>
        <taxon>Gunneridae</taxon>
        <taxon>Pentapetalae</taxon>
        <taxon>rosids</taxon>
        <taxon>malvids</taxon>
        <taxon>Brassicales</taxon>
        <taxon>Brassicaceae</taxon>
        <taxon>Cardamineae</taxon>
        <taxon>Cardamine</taxon>
    </lineage>
</organism>
<dbReference type="PROSITE" id="PS51285">
    <property type="entry name" value="AGC_KINASE_CTER"/>
    <property type="match status" value="1"/>
</dbReference>
<evidence type="ECO:0000313" key="17">
    <source>
        <dbReference type="EMBL" id="KAL1200742.1"/>
    </source>
</evidence>
<dbReference type="AlphaFoldDB" id="A0ABD1A1S5"/>
<dbReference type="Gene3D" id="3.30.200.20">
    <property type="entry name" value="Phosphorylase Kinase, domain 1"/>
    <property type="match status" value="1"/>
</dbReference>
<keyword evidence="5" id="KW-0808">Transferase</keyword>
<keyword evidence="9 17" id="KW-0418">Kinase</keyword>
<keyword evidence="4" id="KW-0597">Phosphoprotein</keyword>
<dbReference type="Pfam" id="PF00069">
    <property type="entry name" value="Pkinase"/>
    <property type="match status" value="1"/>
</dbReference>
<dbReference type="InterPro" id="IPR000719">
    <property type="entry name" value="Prot_kinase_dom"/>
</dbReference>
<keyword evidence="11" id="KW-0067">ATP-binding</keyword>
<keyword evidence="7" id="KW-0547">Nucleotide-binding</keyword>
<dbReference type="EC" id="2.7.11.1" evidence="2"/>
<reference evidence="17 18" key="1">
    <citation type="submission" date="2024-04" db="EMBL/GenBank/DDBJ databases">
        <title>Genome assembly C_amara_ONT_v2.</title>
        <authorList>
            <person name="Yant L."/>
            <person name="Moore C."/>
            <person name="Slenker M."/>
        </authorList>
    </citation>
    <scope>NUCLEOTIDE SEQUENCE [LARGE SCALE GENOMIC DNA]</scope>
    <source>
        <tissue evidence="17">Leaf</tissue>
    </source>
</reference>
<dbReference type="CDD" id="cd05579">
    <property type="entry name" value="STKc_MAST_like"/>
    <property type="match status" value="1"/>
</dbReference>
<evidence type="ECO:0000256" key="10">
    <source>
        <dbReference type="ARBA" id="ARBA00022833"/>
    </source>
</evidence>
<dbReference type="InterPro" id="IPR058783">
    <property type="entry name" value="IREH1/IRE-like_N"/>
</dbReference>
<keyword evidence="6" id="KW-0479">Metal-binding</keyword>
<keyword evidence="18" id="KW-1185">Reference proteome</keyword>
<evidence type="ECO:0000256" key="9">
    <source>
        <dbReference type="ARBA" id="ARBA00022777"/>
    </source>
</evidence>
<dbReference type="GO" id="GO:0005524">
    <property type="term" value="F:ATP binding"/>
    <property type="evidence" value="ECO:0007669"/>
    <property type="project" value="UniProtKB-KW"/>
</dbReference>
<evidence type="ECO:0000259" key="16">
    <source>
        <dbReference type="PROSITE" id="PS51285"/>
    </source>
</evidence>
<comment type="catalytic activity">
    <reaction evidence="13">
        <text>L-seryl-[protein] + ATP = O-phospho-L-seryl-[protein] + ADP + H(+)</text>
        <dbReference type="Rhea" id="RHEA:17989"/>
        <dbReference type="Rhea" id="RHEA-COMP:9863"/>
        <dbReference type="Rhea" id="RHEA-COMP:11604"/>
        <dbReference type="ChEBI" id="CHEBI:15378"/>
        <dbReference type="ChEBI" id="CHEBI:29999"/>
        <dbReference type="ChEBI" id="CHEBI:30616"/>
        <dbReference type="ChEBI" id="CHEBI:83421"/>
        <dbReference type="ChEBI" id="CHEBI:456216"/>
        <dbReference type="EC" id="2.7.11.1"/>
    </reaction>
</comment>
<feature type="domain" description="AGC-kinase C-terminal" evidence="16">
    <location>
        <begin position="847"/>
        <end position="941"/>
    </location>
</feature>
<proteinExistence type="inferred from homology"/>
<evidence type="ECO:0000256" key="13">
    <source>
        <dbReference type="ARBA" id="ARBA00048679"/>
    </source>
</evidence>
<dbReference type="InterPro" id="IPR011009">
    <property type="entry name" value="Kinase-like_dom_sf"/>
</dbReference>
<dbReference type="FunFam" id="1.10.510.10:FF:001418">
    <property type="entry name" value="Serine/threonine protein kinase 15"/>
    <property type="match status" value="1"/>
</dbReference>
<evidence type="ECO:0000256" key="14">
    <source>
        <dbReference type="SAM" id="MobiDB-lite"/>
    </source>
</evidence>
<dbReference type="SUPFAM" id="SSF56112">
    <property type="entry name" value="Protein kinase-like (PK-like)"/>
    <property type="match status" value="1"/>
</dbReference>
<dbReference type="PROSITE" id="PS00108">
    <property type="entry name" value="PROTEIN_KINASE_ST"/>
    <property type="match status" value="1"/>
</dbReference>
<dbReference type="SMART" id="SM00220">
    <property type="entry name" value="S_TKc"/>
    <property type="match status" value="1"/>
</dbReference>
<evidence type="ECO:0000256" key="8">
    <source>
        <dbReference type="ARBA" id="ARBA00022771"/>
    </source>
</evidence>
<dbReference type="EMBL" id="JBANAX010000612">
    <property type="protein sequence ID" value="KAL1200742.1"/>
    <property type="molecule type" value="Genomic_DNA"/>
</dbReference>
<feature type="domain" description="Protein kinase" evidence="15">
    <location>
        <begin position="571"/>
        <end position="846"/>
    </location>
</feature>
<evidence type="ECO:0000256" key="11">
    <source>
        <dbReference type="ARBA" id="ARBA00022840"/>
    </source>
</evidence>
<keyword evidence="10" id="KW-0862">Zinc</keyword>